<dbReference type="InterPro" id="IPR017871">
    <property type="entry name" value="ABC_transporter-like_CS"/>
</dbReference>
<comment type="subcellular location">
    <subcellularLocation>
        <location evidence="1">Membrane</location>
        <topology evidence="1">Multi-pass membrane protein</topology>
    </subcellularLocation>
</comment>
<dbReference type="PROSITE" id="PS50929">
    <property type="entry name" value="ABC_TM1F"/>
    <property type="match status" value="2"/>
</dbReference>
<evidence type="ECO:0000256" key="6">
    <source>
        <dbReference type="ARBA" id="ARBA00022741"/>
    </source>
</evidence>
<dbReference type="InterPro" id="IPR027417">
    <property type="entry name" value="P-loop_NTPase"/>
</dbReference>
<evidence type="ECO:0000256" key="5">
    <source>
        <dbReference type="ARBA" id="ARBA00022737"/>
    </source>
</evidence>
<keyword evidence="6" id="KW-0547">Nucleotide-binding</keyword>
<evidence type="ECO:0000256" key="11">
    <source>
        <dbReference type="SAM" id="MobiDB-lite"/>
    </source>
</evidence>
<dbReference type="GO" id="GO:0005524">
    <property type="term" value="F:ATP binding"/>
    <property type="evidence" value="ECO:0007669"/>
    <property type="project" value="UniProtKB-KW"/>
</dbReference>
<proteinExistence type="inferred from homology"/>
<dbReference type="Pfam" id="PF00664">
    <property type="entry name" value="ABC_membrane"/>
    <property type="match status" value="2"/>
</dbReference>
<dbReference type="Gene3D" id="1.20.1560.10">
    <property type="entry name" value="ABC transporter type 1, transmembrane domain"/>
    <property type="match status" value="2"/>
</dbReference>
<dbReference type="InterPro" id="IPR011527">
    <property type="entry name" value="ABC1_TM_dom"/>
</dbReference>
<dbReference type="CDD" id="cd18596">
    <property type="entry name" value="ABC_6TM_VMR1_D1_like"/>
    <property type="match status" value="1"/>
</dbReference>
<organism evidence="15 16">
    <name type="scientific">Cladonia borealis</name>
    <dbReference type="NCBI Taxonomy" id="184061"/>
    <lineage>
        <taxon>Eukaryota</taxon>
        <taxon>Fungi</taxon>
        <taxon>Dikarya</taxon>
        <taxon>Ascomycota</taxon>
        <taxon>Pezizomycotina</taxon>
        <taxon>Lecanoromycetes</taxon>
        <taxon>OSLEUM clade</taxon>
        <taxon>Lecanoromycetidae</taxon>
        <taxon>Lecanorales</taxon>
        <taxon>Lecanorineae</taxon>
        <taxon>Cladoniaceae</taxon>
        <taxon>Cladonia</taxon>
    </lineage>
</organism>
<feature type="transmembrane region" description="Helical" evidence="12">
    <location>
        <begin position="311"/>
        <end position="329"/>
    </location>
</feature>
<feature type="transmembrane region" description="Helical" evidence="12">
    <location>
        <begin position="1222"/>
        <end position="1242"/>
    </location>
</feature>
<dbReference type="InterPro" id="IPR003593">
    <property type="entry name" value="AAA+_ATPase"/>
</dbReference>
<dbReference type="PANTHER" id="PTHR24223:SF456">
    <property type="entry name" value="MULTIDRUG RESISTANCE-ASSOCIATED PROTEIN LETHAL(2)03659"/>
    <property type="match status" value="1"/>
</dbReference>
<dbReference type="InterPro" id="IPR050173">
    <property type="entry name" value="ABC_transporter_C-like"/>
</dbReference>
<feature type="domain" description="ABC transporter" evidence="13">
    <location>
        <begin position="1308"/>
        <end position="1569"/>
    </location>
</feature>
<feature type="transmembrane region" description="Helical" evidence="12">
    <location>
        <begin position="72"/>
        <end position="94"/>
    </location>
</feature>
<evidence type="ECO:0000256" key="4">
    <source>
        <dbReference type="ARBA" id="ARBA00022692"/>
    </source>
</evidence>
<evidence type="ECO:0008006" key="17">
    <source>
        <dbReference type="Google" id="ProtNLM"/>
    </source>
</evidence>
<feature type="transmembrane region" description="Helical" evidence="12">
    <location>
        <begin position="100"/>
        <end position="121"/>
    </location>
</feature>
<keyword evidence="5" id="KW-0677">Repeat</keyword>
<dbReference type="CDD" id="cd03250">
    <property type="entry name" value="ABCC_MRP_domain1"/>
    <property type="match status" value="1"/>
</dbReference>
<dbReference type="InterPro" id="IPR036640">
    <property type="entry name" value="ABC1_TM_sf"/>
</dbReference>
<dbReference type="Proteomes" id="UP001166286">
    <property type="component" value="Unassembled WGS sequence"/>
</dbReference>
<dbReference type="FunFam" id="3.40.50.300:FF:000825">
    <property type="entry name" value="ABC bile acid transporter"/>
    <property type="match status" value="1"/>
</dbReference>
<feature type="transmembrane region" description="Helical" evidence="12">
    <location>
        <begin position="162"/>
        <end position="181"/>
    </location>
</feature>
<evidence type="ECO:0000256" key="12">
    <source>
        <dbReference type="SAM" id="Phobius"/>
    </source>
</evidence>
<dbReference type="GO" id="GO:0016887">
    <property type="term" value="F:ATP hydrolysis activity"/>
    <property type="evidence" value="ECO:0007669"/>
    <property type="project" value="InterPro"/>
</dbReference>
<feature type="region of interest" description="Disordered" evidence="11">
    <location>
        <begin position="1427"/>
        <end position="1454"/>
    </location>
</feature>
<dbReference type="GO" id="GO:0005737">
    <property type="term" value="C:cytoplasm"/>
    <property type="evidence" value="ECO:0007669"/>
    <property type="project" value="UniProtKB-ARBA"/>
</dbReference>
<keyword evidence="9 12" id="KW-0472">Membrane</keyword>
<feature type="transmembrane region" description="Helical" evidence="12">
    <location>
        <begin position="6"/>
        <end position="28"/>
    </location>
</feature>
<dbReference type="SUPFAM" id="SSF90123">
    <property type="entry name" value="ABC transporter transmembrane region"/>
    <property type="match status" value="2"/>
</dbReference>
<feature type="domain" description="ABC transmembrane type-1" evidence="14">
    <location>
        <begin position="429"/>
        <end position="612"/>
    </location>
</feature>
<evidence type="ECO:0000259" key="14">
    <source>
        <dbReference type="PROSITE" id="PS50929"/>
    </source>
</evidence>
<dbReference type="Gene3D" id="3.40.50.300">
    <property type="entry name" value="P-loop containing nucleotide triphosphate hydrolases"/>
    <property type="match status" value="2"/>
</dbReference>
<dbReference type="InterPro" id="IPR003439">
    <property type="entry name" value="ABC_transporter-like_ATP-bd"/>
</dbReference>
<feature type="region of interest" description="Disordered" evidence="11">
    <location>
        <begin position="385"/>
        <end position="404"/>
    </location>
</feature>
<dbReference type="CDD" id="cd18604">
    <property type="entry name" value="ABC_6TM_VMR1_D2_like"/>
    <property type="match status" value="1"/>
</dbReference>
<feature type="transmembrane region" description="Helical" evidence="12">
    <location>
        <begin position="472"/>
        <end position="489"/>
    </location>
</feature>
<evidence type="ECO:0000256" key="10">
    <source>
        <dbReference type="ARBA" id="ARBA00023180"/>
    </source>
</evidence>
<evidence type="ECO:0000256" key="7">
    <source>
        <dbReference type="ARBA" id="ARBA00022840"/>
    </source>
</evidence>
<dbReference type="EMBL" id="JAFEKC020000002">
    <property type="protein sequence ID" value="KAK0516845.1"/>
    <property type="molecule type" value="Genomic_DNA"/>
</dbReference>
<keyword evidence="8 12" id="KW-1133">Transmembrane helix</keyword>
<feature type="transmembrane region" description="Helical" evidence="12">
    <location>
        <begin position="258"/>
        <end position="277"/>
    </location>
</feature>
<comment type="caution">
    <text evidence="15">The sequence shown here is derived from an EMBL/GenBank/DDBJ whole genome shotgun (WGS) entry which is preliminary data.</text>
</comment>
<feature type="region of interest" description="Disordered" evidence="11">
    <location>
        <begin position="1575"/>
        <end position="1596"/>
    </location>
</feature>
<keyword evidence="3" id="KW-0813">Transport</keyword>
<evidence type="ECO:0000259" key="13">
    <source>
        <dbReference type="PROSITE" id="PS50893"/>
    </source>
</evidence>
<dbReference type="GO" id="GO:0140359">
    <property type="term" value="F:ABC-type transporter activity"/>
    <property type="evidence" value="ECO:0007669"/>
    <property type="project" value="InterPro"/>
</dbReference>
<evidence type="ECO:0000256" key="9">
    <source>
        <dbReference type="ARBA" id="ARBA00023136"/>
    </source>
</evidence>
<keyword evidence="16" id="KW-1185">Reference proteome</keyword>
<feature type="transmembrane region" description="Helical" evidence="12">
    <location>
        <begin position="546"/>
        <end position="566"/>
    </location>
</feature>
<keyword evidence="10" id="KW-0325">Glycoprotein</keyword>
<dbReference type="CDD" id="cd03244">
    <property type="entry name" value="ABCC_MRP_domain2"/>
    <property type="match status" value="1"/>
</dbReference>
<dbReference type="FunFam" id="3.40.50.300:FF:000610">
    <property type="entry name" value="Multidrug resistance-associated ABC transporter"/>
    <property type="match status" value="1"/>
</dbReference>
<evidence type="ECO:0000256" key="1">
    <source>
        <dbReference type="ARBA" id="ARBA00004141"/>
    </source>
</evidence>
<feature type="transmembrane region" description="Helical" evidence="12">
    <location>
        <begin position="1031"/>
        <end position="1055"/>
    </location>
</feature>
<evidence type="ECO:0000256" key="2">
    <source>
        <dbReference type="ARBA" id="ARBA00009726"/>
    </source>
</evidence>
<feature type="transmembrane region" description="Helical" evidence="12">
    <location>
        <begin position="1112"/>
        <end position="1130"/>
    </location>
</feature>
<feature type="compositionally biased region" description="Low complexity" evidence="11">
    <location>
        <begin position="1437"/>
        <end position="1454"/>
    </location>
</feature>
<name>A0AA39RAD7_9LECA</name>
<dbReference type="Pfam" id="PF00005">
    <property type="entry name" value="ABC_tran"/>
    <property type="match status" value="2"/>
</dbReference>
<dbReference type="PROSITE" id="PS50893">
    <property type="entry name" value="ABC_TRANSPORTER_2"/>
    <property type="match status" value="2"/>
</dbReference>
<dbReference type="SUPFAM" id="SSF52540">
    <property type="entry name" value="P-loop containing nucleoside triphosphate hydrolases"/>
    <property type="match status" value="2"/>
</dbReference>
<dbReference type="SMART" id="SM00382">
    <property type="entry name" value="AAA"/>
    <property type="match status" value="2"/>
</dbReference>
<dbReference type="GO" id="GO:0016020">
    <property type="term" value="C:membrane"/>
    <property type="evidence" value="ECO:0007669"/>
    <property type="project" value="UniProtKB-SubCell"/>
</dbReference>
<sequence length="1596" mass="177264">MDQHSSAPTIASSTALALTFLFTTPIFLKIFDRVKLRSKGCGYDDVHKLYEDEDGTATEETQKEFSVVLPTYLALSSAIIGFLASVTNAVFTTIDPTVSLYIESWLIFGCWSLLLIIIVSVATEHKSATKFDYGRLSAVSSIAIFIALCVRCSVSLSDTTDIKVYNILIVVQIVATILCCVPSSLLPRRPFVVSGGQLVDGQYTVSALGRYTFSWAGRILALARHKKTLDSEDLSKLHLRARSAHLQKDFESKKKGDHLWRGLIIAHYAEILFQFIYAVVESAAQFVPQISMYLLLSTIERRSKGNQTPQMAWIFVVTLGLSIIFASWAQAWLYFVGYARMGLLVRTELSAMIFVKATRRKDVKAVQKAKDLAVLVDSSTSIPAEPHGPIPKTTIERSPETGLDPARTRNIETLDDAEEDIQKTRQSTINLVGVDAKRVSDFMIYWAIIPEVLTGLVVSITFLLYLIGWQSLLAGFAVFIVILPVNIFVSKNFSDSQDELMKVRDQKMVVLTEALQGIRQIKFSAEEKQWQAKIGKKRDEELKTQWRVFCLDTALICVWILGPLMLSTVSLAVYALLHGNLSASVAFTTLAVMSNMEGSLAVLPEVISEGLEAWVSVKRIDEFFNAPERESYITPGDAINLESLSVAWPSDSHADDPVRFILRDIDLRFPPQELSVISGQTGSGKSLLLAAIIGEAEKLCGAINVPKPPPVYERHDAKANKSDWIIGNRTAFVAQIPWIENATIKDNILFGLPYDSGRYNKVIRCCALEKDLQMLPDGDLTDIGANGINLSGGQRWRVSFARAMYSRAGILVLDDIFSAVDAHVGRQLFEDALTGELGIGRTRILVTHHIGLVLPRSAYCVILGGGTVQHAGPTEELQRMGVLENVMKQQQKSYNDETEVAQEVIDDTSNSTLNRILSNTKERSVVFDSSEMDIQGKSQPKKFTEDEKKETGAVKIEMYKEFFSTSGGLWLWLPIMIIFVAHQSIVLGRSWFVGLWTKSFKTESLNIQQLLRQPVALSSNYVSIEAPRHGLSYYLGIYFGLSFILCISGTLRYFLVYMRAIRASKELFEKLTYAVLRAPLRWLDTTPVGRILNRFTADFAAIDSRLGSDLGFLIYEMILLVSIIVAGLFVSVWMLLFAVTLLLFCTYITSTFLTGAREVKRLESNAKSPIFEQFGSALAGIGTIRAFDKADAYIERMFDKIDAHAGAFWHIWLFNRWLALRLNWMGAVFAILVAAVIVFSGIEPSLAGFALSFALQYSTAVTWTARNYANVELSMNAVERVNEYSNIPIEDQNSSIKAPAAWPAEGRLEVANLVAGYAPELPPVLKGLSFNVEKNQRIGVVGRTGAGKSSLTLALFRFLEAREGSIHIDGIDISKISLYELRSRLAIIPQDPVLFSGTVRSNLDPFNNHSNLELYDALSRVHLIHSTGATSHDEPNPTESTCTTPTPSTPPSSNTNVFQSLTSRISEGGLNLSQGQRQLLCLARAIVSRPKIMVLDEATSAVDMTTDILIQRSIREEFQNSTLIVIAHRLSTIVDFDKILVMSDGRQVEFDTPESLVEREEGVFRGMVEQSGERTRLENVIREEKGKGKGKGKERA</sequence>
<feature type="transmembrane region" description="Helical" evidence="12">
    <location>
        <begin position="444"/>
        <end position="466"/>
    </location>
</feature>
<evidence type="ECO:0000256" key="3">
    <source>
        <dbReference type="ARBA" id="ARBA00022448"/>
    </source>
</evidence>
<dbReference type="FunFam" id="1.20.1560.10:FF:000013">
    <property type="entry name" value="ABC transporter C family member 2"/>
    <property type="match status" value="1"/>
</dbReference>
<feature type="domain" description="ABC transmembrane type-1" evidence="14">
    <location>
        <begin position="1020"/>
        <end position="1273"/>
    </location>
</feature>
<protein>
    <recommendedName>
        <fullName evidence="17">ABC transporter</fullName>
    </recommendedName>
</protein>
<accession>A0AA39RAD7</accession>
<feature type="transmembrane region" description="Helical" evidence="12">
    <location>
        <begin position="1136"/>
        <end position="1156"/>
    </location>
</feature>
<evidence type="ECO:0000313" key="15">
    <source>
        <dbReference type="EMBL" id="KAK0516845.1"/>
    </source>
</evidence>
<keyword evidence="4 12" id="KW-0812">Transmembrane</keyword>
<comment type="similarity">
    <text evidence="2">Belongs to the ABC transporter superfamily. ABCC family. Conjugate transporter (TC 3.A.1.208) subfamily.</text>
</comment>
<dbReference type="PROSITE" id="PS00211">
    <property type="entry name" value="ABC_TRANSPORTER_1"/>
    <property type="match status" value="1"/>
</dbReference>
<feature type="domain" description="ABC transporter" evidence="13">
    <location>
        <begin position="639"/>
        <end position="890"/>
    </location>
</feature>
<feature type="transmembrane region" description="Helical" evidence="12">
    <location>
        <begin position="133"/>
        <end position="156"/>
    </location>
</feature>
<evidence type="ECO:0000313" key="16">
    <source>
        <dbReference type="Proteomes" id="UP001166286"/>
    </source>
</evidence>
<gene>
    <name evidence="15" type="ORF">JMJ35_001448</name>
</gene>
<keyword evidence="7" id="KW-0067">ATP-binding</keyword>
<dbReference type="PANTHER" id="PTHR24223">
    <property type="entry name" value="ATP-BINDING CASSETTE SUB-FAMILY C"/>
    <property type="match status" value="1"/>
</dbReference>
<reference evidence="15" key="1">
    <citation type="submission" date="2023-03" db="EMBL/GenBank/DDBJ databases">
        <title>Complete genome of Cladonia borealis.</title>
        <authorList>
            <person name="Park H."/>
        </authorList>
    </citation>
    <scope>NUCLEOTIDE SEQUENCE</scope>
    <source>
        <strain evidence="15">ANT050790</strain>
    </source>
</reference>
<evidence type="ECO:0000256" key="8">
    <source>
        <dbReference type="ARBA" id="ARBA00022989"/>
    </source>
</evidence>